<dbReference type="InterPro" id="IPR036138">
    <property type="entry name" value="PBP_dimer_sf"/>
</dbReference>
<dbReference type="PANTHER" id="PTHR30627">
    <property type="entry name" value="PEPTIDOGLYCAN D,D-TRANSPEPTIDASE"/>
    <property type="match status" value="1"/>
</dbReference>
<dbReference type="InterPro" id="IPR005311">
    <property type="entry name" value="PBP_dimer"/>
</dbReference>
<dbReference type="CDD" id="cd06575">
    <property type="entry name" value="PASTA_Pbp2x-like_2"/>
    <property type="match status" value="1"/>
</dbReference>
<evidence type="ECO:0000256" key="3">
    <source>
        <dbReference type="ARBA" id="ARBA00023136"/>
    </source>
</evidence>
<keyword evidence="3 4" id="KW-0472">Membrane</keyword>
<dbReference type="InterPro" id="IPR001460">
    <property type="entry name" value="PCN-bd_Tpept"/>
</dbReference>
<dbReference type="Gene3D" id="3.40.710.10">
    <property type="entry name" value="DD-peptidase/beta-lactamase superfamily"/>
    <property type="match status" value="1"/>
</dbReference>
<dbReference type="Gene3D" id="3.30.450.330">
    <property type="match status" value="1"/>
</dbReference>
<evidence type="ECO:0000256" key="4">
    <source>
        <dbReference type="SAM" id="Phobius"/>
    </source>
</evidence>
<keyword evidence="2" id="KW-0378">Hydrolase</keyword>
<gene>
    <name evidence="6" type="ORF">KEM10_18665</name>
</gene>
<proteinExistence type="predicted"/>
<dbReference type="Gene3D" id="3.30.10.20">
    <property type="match status" value="1"/>
</dbReference>
<dbReference type="Pfam" id="PF03717">
    <property type="entry name" value="PBP_dimer"/>
    <property type="match status" value="1"/>
</dbReference>
<keyword evidence="4" id="KW-1133">Transmembrane helix</keyword>
<dbReference type="InterPro" id="IPR050515">
    <property type="entry name" value="Beta-lactam/transpept"/>
</dbReference>
<dbReference type="InterPro" id="IPR012338">
    <property type="entry name" value="Beta-lactam/transpept-like"/>
</dbReference>
<evidence type="ECO:0000313" key="6">
    <source>
        <dbReference type="EMBL" id="MBS2100314.1"/>
    </source>
</evidence>
<dbReference type="RefSeq" id="WP_212217914.1">
    <property type="nucleotide sequence ID" value="NZ_JAGUCO010000021.1"/>
</dbReference>
<keyword evidence="2" id="KW-0121">Carboxypeptidase</keyword>
<protein>
    <submittedName>
        <fullName evidence="6">Transpeptidase family protein</fullName>
    </submittedName>
</protein>
<comment type="caution">
    <text evidence="6">The sequence shown here is derived from an EMBL/GenBank/DDBJ whole genome shotgun (WGS) entry which is preliminary data.</text>
</comment>
<dbReference type="PROSITE" id="PS51178">
    <property type="entry name" value="PASTA"/>
    <property type="match status" value="1"/>
</dbReference>
<dbReference type="Pfam" id="PF00905">
    <property type="entry name" value="Transpeptidase"/>
    <property type="match status" value="1"/>
</dbReference>
<sequence length="703" mass="78179">MQIKKGIILRFGVVYISIGLLAVWIIVSALFLQVVEGDKWAEEEKKLNNKDIIIDANRGDILASDMRKLACSVPTYRIYMDMRANGLTDEVFNANVDSLAICLSKFYGDHSVNYYRNNLKKARAQGKRYYQVHPRRISFTDLKEVKQFPLFRLGPNKGGFIEKKYERRKLPFGDLASRTIGSLYAEKDLGGRFGLEMAYNNTLKGISGISNRTRVAGNWVVEEEIEPTDGKDIITTIDIGLQDVAEHALLEQLRKHKADHGCAVLMEVNTGKVKAIANLGLTSYGDYDEQYNYAIGEATEPGSTFKLASMMVALEDNVVSLDDSIETGKGYCYFYDRRMTDSHHGGFGTISVREAFEKSSNVGISKIIFNNYKDNPRKFVDRLYLMGLKDPLGIEIKGEGIPRIKYPGEKDWWGTTLPWMSIGYETQLTPLQVLTFYNAVANNGKMVKPLFVDAIAHHGEIIQQNKTEVLNPSICSLGTIEKVHDLLVGVVEHGTAKNIKNNRYQIAGKTGTAQIAKGNTGYKGQGGVQYQASFVGYFPADRPLYSCIVVVNGPSNNVYYGNLVAGSVFGEIADRVYAQNYDHPDVKKQFEIPVDEYLPYAKGGLKEDLLAVFDEVGINVKGKEINSEWASTKAREHDINLTVKSFPEGLVPSVLGMGAKDAVSILENMGLKVVIKGVGRVRQQSMTAGQNFRKGSTIYLQMG</sequence>
<dbReference type="SUPFAM" id="SSF54184">
    <property type="entry name" value="Penicillin-binding protein 2x (pbp-2x), c-terminal domain"/>
    <property type="match status" value="1"/>
</dbReference>
<dbReference type="SUPFAM" id="SSF56519">
    <property type="entry name" value="Penicillin binding protein dimerisation domain"/>
    <property type="match status" value="1"/>
</dbReference>
<keyword evidence="2" id="KW-0645">Protease</keyword>
<name>A0ABS5K0T8_9BACT</name>
<evidence type="ECO:0000256" key="2">
    <source>
        <dbReference type="ARBA" id="ARBA00022645"/>
    </source>
</evidence>
<dbReference type="InterPro" id="IPR005543">
    <property type="entry name" value="PASTA_dom"/>
</dbReference>
<dbReference type="EMBL" id="JAGUCO010000021">
    <property type="protein sequence ID" value="MBS2100314.1"/>
    <property type="molecule type" value="Genomic_DNA"/>
</dbReference>
<dbReference type="Gene3D" id="3.90.1310.10">
    <property type="entry name" value="Penicillin-binding protein 2a (Domain 2)"/>
    <property type="match status" value="1"/>
</dbReference>
<keyword evidence="4" id="KW-0812">Transmembrane</keyword>
<dbReference type="Proteomes" id="UP000708576">
    <property type="component" value="Unassembled WGS sequence"/>
</dbReference>
<keyword evidence="7" id="KW-1185">Reference proteome</keyword>
<feature type="transmembrane region" description="Helical" evidence="4">
    <location>
        <begin position="7"/>
        <end position="32"/>
    </location>
</feature>
<accession>A0ABS5K0T8</accession>
<reference evidence="6 7" key="1">
    <citation type="journal article" date="2015" name="Int. J. Syst. Evol. Microbiol.">
        <title>Carboxylicivirga linearis sp. nov., isolated from a sea cucumber culture pond.</title>
        <authorList>
            <person name="Wang F.Q."/>
            <person name="Zhou Y.X."/>
            <person name="Lin X.Z."/>
            <person name="Chen G.J."/>
            <person name="Du Z.J."/>
        </authorList>
    </citation>
    <scope>NUCLEOTIDE SEQUENCE [LARGE SCALE GENOMIC DNA]</scope>
    <source>
        <strain evidence="6 7">FB218</strain>
    </source>
</reference>
<dbReference type="PANTHER" id="PTHR30627:SF1">
    <property type="entry name" value="PEPTIDOGLYCAN D,D-TRANSPEPTIDASE FTSI"/>
    <property type="match status" value="1"/>
</dbReference>
<dbReference type="Pfam" id="PF03793">
    <property type="entry name" value="PASTA"/>
    <property type="match status" value="1"/>
</dbReference>
<dbReference type="SUPFAM" id="SSF56601">
    <property type="entry name" value="beta-lactamase/transpeptidase-like"/>
    <property type="match status" value="1"/>
</dbReference>
<organism evidence="6 7">
    <name type="scientific">Carboxylicivirga linearis</name>
    <dbReference type="NCBI Taxonomy" id="1628157"/>
    <lineage>
        <taxon>Bacteria</taxon>
        <taxon>Pseudomonadati</taxon>
        <taxon>Bacteroidota</taxon>
        <taxon>Bacteroidia</taxon>
        <taxon>Marinilabiliales</taxon>
        <taxon>Marinilabiliaceae</taxon>
        <taxon>Carboxylicivirga</taxon>
    </lineage>
</organism>
<comment type="subcellular location">
    <subcellularLocation>
        <location evidence="1">Membrane</location>
    </subcellularLocation>
</comment>
<evidence type="ECO:0000256" key="1">
    <source>
        <dbReference type="ARBA" id="ARBA00004370"/>
    </source>
</evidence>
<feature type="domain" description="PASTA" evidence="5">
    <location>
        <begin position="645"/>
        <end position="703"/>
    </location>
</feature>
<evidence type="ECO:0000259" key="5">
    <source>
        <dbReference type="PROSITE" id="PS51178"/>
    </source>
</evidence>
<evidence type="ECO:0000313" key="7">
    <source>
        <dbReference type="Proteomes" id="UP000708576"/>
    </source>
</evidence>